<feature type="signal peptide" evidence="5">
    <location>
        <begin position="1"/>
        <end position="20"/>
    </location>
</feature>
<accession>A0A224XZ08</accession>
<reference evidence="6" key="1">
    <citation type="journal article" date="2018" name="PLoS Negl. Trop. Dis.">
        <title>An insight into the salivary gland and fat body transcriptome of Panstrongylus lignarius (Hemiptera: Heteroptera), the main vector of Chagas disease in Peru.</title>
        <authorList>
            <person name="Nevoa J.C."/>
            <person name="Mendes M.T."/>
            <person name="da Silva M.V."/>
            <person name="Soares S.C."/>
            <person name="Oliveira C.J.F."/>
            <person name="Ribeiro J.M.C."/>
        </authorList>
    </citation>
    <scope>NUCLEOTIDE SEQUENCE</scope>
</reference>
<comment type="subcellular location">
    <subcellularLocation>
        <location evidence="1">Secreted</location>
    </subcellularLocation>
</comment>
<evidence type="ECO:0000313" key="6">
    <source>
        <dbReference type="EMBL" id="JAW13281.1"/>
    </source>
</evidence>
<evidence type="ECO:0000256" key="4">
    <source>
        <dbReference type="ARBA" id="ARBA00034121"/>
    </source>
</evidence>
<dbReference type="GO" id="GO:0005576">
    <property type="term" value="C:extracellular region"/>
    <property type="evidence" value="ECO:0007669"/>
    <property type="project" value="UniProtKB-SubCell"/>
</dbReference>
<comment type="similarity">
    <text evidence="4">Belongs to the calycin superfamily. Triabin family.</text>
</comment>
<feature type="chain" id="PRO_5013075896" evidence="5">
    <location>
        <begin position="21"/>
        <end position="188"/>
    </location>
</feature>
<evidence type="ECO:0000256" key="1">
    <source>
        <dbReference type="ARBA" id="ARBA00004613"/>
    </source>
</evidence>
<keyword evidence="3 5" id="KW-0732">Signal</keyword>
<evidence type="ECO:0000256" key="2">
    <source>
        <dbReference type="ARBA" id="ARBA00022525"/>
    </source>
</evidence>
<dbReference type="SUPFAM" id="SSF50814">
    <property type="entry name" value="Lipocalins"/>
    <property type="match status" value="1"/>
</dbReference>
<sequence length="188" mass="21941">MKIYRIIAVTFLGILMHSFAEECTLRPATDDFDSEKYFKIPRVYAIYSKNGPEENVCRMYRTKMNSDNTTKTLVFEDYKNRERPRKLLLQCTNTPKTGSKGQFDVKCAVKGTAVNNTIQLETSVLATDNRRFVVLQRCSKTGQEDILVLQRFKVGLEKEIEDYFDTQGWTFNQWVSREKANNCFEKKN</sequence>
<dbReference type="InterPro" id="IPR005657">
    <property type="entry name" value="Triabi/Procalin"/>
</dbReference>
<organism evidence="6">
    <name type="scientific">Panstrongylus lignarius</name>
    <dbReference type="NCBI Taxonomy" id="156445"/>
    <lineage>
        <taxon>Eukaryota</taxon>
        <taxon>Metazoa</taxon>
        <taxon>Ecdysozoa</taxon>
        <taxon>Arthropoda</taxon>
        <taxon>Hexapoda</taxon>
        <taxon>Insecta</taxon>
        <taxon>Pterygota</taxon>
        <taxon>Neoptera</taxon>
        <taxon>Paraneoptera</taxon>
        <taxon>Hemiptera</taxon>
        <taxon>Heteroptera</taxon>
        <taxon>Panheteroptera</taxon>
        <taxon>Cimicomorpha</taxon>
        <taxon>Reduviidae</taxon>
        <taxon>Triatominae</taxon>
        <taxon>Panstrongylus</taxon>
    </lineage>
</organism>
<protein>
    <submittedName>
        <fullName evidence="6">Putative salivary lipocalin</fullName>
    </submittedName>
</protein>
<dbReference type="InterPro" id="IPR012674">
    <property type="entry name" value="Calycin"/>
</dbReference>
<dbReference type="Pfam" id="PF03973">
    <property type="entry name" value="Triabin"/>
    <property type="match status" value="1"/>
</dbReference>
<dbReference type="Gene3D" id="2.40.128.20">
    <property type="match status" value="1"/>
</dbReference>
<dbReference type="EMBL" id="GFTR01003145">
    <property type="protein sequence ID" value="JAW13281.1"/>
    <property type="molecule type" value="Transcribed_RNA"/>
</dbReference>
<dbReference type="GO" id="GO:0030682">
    <property type="term" value="P:symbiont-mediated perturbation of host defenses"/>
    <property type="evidence" value="ECO:0007669"/>
    <property type="project" value="InterPro"/>
</dbReference>
<proteinExistence type="inferred from homology"/>
<name>A0A224XZ08_9HEMI</name>
<dbReference type="AlphaFoldDB" id="A0A224XZ08"/>
<evidence type="ECO:0000256" key="5">
    <source>
        <dbReference type="SAM" id="SignalP"/>
    </source>
</evidence>
<keyword evidence="2" id="KW-0964">Secreted</keyword>
<evidence type="ECO:0000256" key="3">
    <source>
        <dbReference type="ARBA" id="ARBA00022729"/>
    </source>
</evidence>